<evidence type="ECO:0000259" key="3">
    <source>
        <dbReference type="Pfam" id="PF01170"/>
    </source>
</evidence>
<name>L1IHV1_GUITC</name>
<keyword evidence="1" id="KW-0489">Methyltransferase</keyword>
<sequence>MGLEALVKQELEELGYSNCLAKNGRVEVQAPSSAIPRLNINLRTANRVLLELAEFEACSFDELFDGVSAIEWKRWVPKGASFPVVGKSVDSILHSVPACQSICKKAISSSLTNGMGSVTKENWVEEDPRNGVCEVEVAISKNLVKISIDTSGAALSRRGYRTKVLDNGAPLKETLAAGILMLSRWTPDRPLYDPFCGSGTILLEAALMGRKIAPGMRRSFAAESISTLSPASEWAQAREEAKGKEVEEKVARKQLRLFGSDIDQRAVQLTHSHLRAADVQQHVQLSVADVARVAPPPGEFGCIVTNPPYGMRLGESQRANEELASLWRKLDTWSLFALSGDVHFEEDIGRKATKRRKLYNGKLPCQHQAGTKIKRYAEGKKGLRLVTVMQMVNVRIDRWVCIKNCGACCYLAPDFGPEPPEDPEDAQKRLYNVPKRDFQEVAIGACKVMEAEQRRMRSGTLKRLQQTIIDVFGDESLEYDRYLRAVGEDSDEDY</sequence>
<accession>L1IHV1</accession>
<feature type="domain" description="Ribosomal RNA large subunit methyltransferase K/L-like methyltransferase" evidence="3">
    <location>
        <begin position="159"/>
        <end position="368"/>
    </location>
</feature>
<dbReference type="Gene3D" id="3.40.50.150">
    <property type="entry name" value="Vaccinia Virus protein VP39"/>
    <property type="match status" value="1"/>
</dbReference>
<feature type="domain" description="THUMP" evidence="4">
    <location>
        <begin position="59"/>
        <end position="149"/>
    </location>
</feature>
<evidence type="ECO:0000256" key="1">
    <source>
        <dbReference type="ARBA" id="ARBA00022603"/>
    </source>
</evidence>
<dbReference type="HOGENOM" id="CLU_032119_3_1_1"/>
<dbReference type="SUPFAM" id="SSF53335">
    <property type="entry name" value="S-adenosyl-L-methionine-dependent methyltransferases"/>
    <property type="match status" value="1"/>
</dbReference>
<dbReference type="eggNOG" id="ENOG502QTIB">
    <property type="taxonomic scope" value="Eukaryota"/>
</dbReference>
<evidence type="ECO:0000313" key="7">
    <source>
        <dbReference type="EnsemblProtists" id="EKX35818"/>
    </source>
</evidence>
<dbReference type="OrthoDB" id="416496at2759"/>
<proteinExistence type="predicted"/>
<dbReference type="EnsemblProtists" id="EKX35818">
    <property type="protein sequence ID" value="EKX35818"/>
    <property type="gene ID" value="GUITHDRAFT_117968"/>
</dbReference>
<dbReference type="GO" id="GO:0070043">
    <property type="term" value="F:rRNA (guanine-N7-)-methyltransferase activity"/>
    <property type="evidence" value="ECO:0007669"/>
    <property type="project" value="TreeGrafter"/>
</dbReference>
<protein>
    <submittedName>
        <fullName evidence="6 7">Uncharacterized protein</fullName>
    </submittedName>
</protein>
<keyword evidence="8" id="KW-1185">Reference proteome</keyword>
<organism evidence="6">
    <name type="scientific">Guillardia theta (strain CCMP2712)</name>
    <name type="common">Cryptophyte</name>
    <dbReference type="NCBI Taxonomy" id="905079"/>
    <lineage>
        <taxon>Eukaryota</taxon>
        <taxon>Cryptophyceae</taxon>
        <taxon>Pyrenomonadales</taxon>
        <taxon>Geminigeraceae</taxon>
        <taxon>Guillardia</taxon>
    </lineage>
</organism>
<evidence type="ECO:0000259" key="5">
    <source>
        <dbReference type="Pfam" id="PF22020"/>
    </source>
</evidence>
<evidence type="ECO:0000256" key="2">
    <source>
        <dbReference type="ARBA" id="ARBA00022679"/>
    </source>
</evidence>
<dbReference type="AlphaFoldDB" id="L1IHV1"/>
<reference evidence="8" key="2">
    <citation type="submission" date="2012-11" db="EMBL/GenBank/DDBJ databases">
        <authorList>
            <person name="Kuo A."/>
            <person name="Curtis B.A."/>
            <person name="Tanifuji G."/>
            <person name="Burki F."/>
            <person name="Gruber A."/>
            <person name="Irimia M."/>
            <person name="Maruyama S."/>
            <person name="Arias M.C."/>
            <person name="Ball S.G."/>
            <person name="Gile G.H."/>
            <person name="Hirakawa Y."/>
            <person name="Hopkins J.F."/>
            <person name="Rensing S.A."/>
            <person name="Schmutz J."/>
            <person name="Symeonidi A."/>
            <person name="Elias M."/>
            <person name="Eveleigh R.J."/>
            <person name="Herman E.K."/>
            <person name="Klute M.J."/>
            <person name="Nakayama T."/>
            <person name="Obornik M."/>
            <person name="Reyes-Prieto A."/>
            <person name="Armbrust E.V."/>
            <person name="Aves S.J."/>
            <person name="Beiko R.G."/>
            <person name="Coutinho P."/>
            <person name="Dacks J.B."/>
            <person name="Durnford D.G."/>
            <person name="Fast N.M."/>
            <person name="Green B.R."/>
            <person name="Grisdale C."/>
            <person name="Hempe F."/>
            <person name="Henrissat B."/>
            <person name="Hoppner M.P."/>
            <person name="Ishida K.-I."/>
            <person name="Kim E."/>
            <person name="Koreny L."/>
            <person name="Kroth P.G."/>
            <person name="Liu Y."/>
            <person name="Malik S.-B."/>
            <person name="Maier U.G."/>
            <person name="McRose D."/>
            <person name="Mock T."/>
            <person name="Neilson J.A."/>
            <person name="Onodera N.T."/>
            <person name="Poole A.M."/>
            <person name="Pritham E.J."/>
            <person name="Richards T.A."/>
            <person name="Rocap G."/>
            <person name="Roy S.W."/>
            <person name="Sarai C."/>
            <person name="Schaack S."/>
            <person name="Shirato S."/>
            <person name="Slamovits C.H."/>
            <person name="Spencer D.F."/>
            <person name="Suzuki S."/>
            <person name="Worden A.Z."/>
            <person name="Zauner S."/>
            <person name="Barry K."/>
            <person name="Bell C."/>
            <person name="Bharti A.K."/>
            <person name="Crow J.A."/>
            <person name="Grimwood J."/>
            <person name="Kramer R."/>
            <person name="Lindquist E."/>
            <person name="Lucas S."/>
            <person name="Salamov A."/>
            <person name="McFadden G.I."/>
            <person name="Lane C.E."/>
            <person name="Keeling P.J."/>
            <person name="Gray M.W."/>
            <person name="Grigoriev I.V."/>
            <person name="Archibald J.M."/>
        </authorList>
    </citation>
    <scope>NUCLEOTIDE SEQUENCE</scope>
    <source>
        <strain evidence="8">CCMP2712</strain>
    </source>
</reference>
<dbReference type="EMBL" id="JH993083">
    <property type="protein sequence ID" value="EKX35818.1"/>
    <property type="molecule type" value="Genomic_DNA"/>
</dbReference>
<dbReference type="Proteomes" id="UP000011087">
    <property type="component" value="Unassembled WGS sequence"/>
</dbReference>
<dbReference type="InterPro" id="IPR029063">
    <property type="entry name" value="SAM-dependent_MTases_sf"/>
</dbReference>
<reference evidence="6 8" key="1">
    <citation type="journal article" date="2012" name="Nature">
        <title>Algal genomes reveal evolutionary mosaicism and the fate of nucleomorphs.</title>
        <authorList>
            <consortium name="DOE Joint Genome Institute"/>
            <person name="Curtis B.A."/>
            <person name="Tanifuji G."/>
            <person name="Burki F."/>
            <person name="Gruber A."/>
            <person name="Irimia M."/>
            <person name="Maruyama S."/>
            <person name="Arias M.C."/>
            <person name="Ball S.G."/>
            <person name="Gile G.H."/>
            <person name="Hirakawa Y."/>
            <person name="Hopkins J.F."/>
            <person name="Kuo A."/>
            <person name="Rensing S.A."/>
            <person name="Schmutz J."/>
            <person name="Symeonidi A."/>
            <person name="Elias M."/>
            <person name="Eveleigh R.J."/>
            <person name="Herman E.K."/>
            <person name="Klute M.J."/>
            <person name="Nakayama T."/>
            <person name="Obornik M."/>
            <person name="Reyes-Prieto A."/>
            <person name="Armbrust E.V."/>
            <person name="Aves S.J."/>
            <person name="Beiko R.G."/>
            <person name="Coutinho P."/>
            <person name="Dacks J.B."/>
            <person name="Durnford D.G."/>
            <person name="Fast N.M."/>
            <person name="Green B.R."/>
            <person name="Grisdale C.J."/>
            <person name="Hempel F."/>
            <person name="Henrissat B."/>
            <person name="Hoppner M.P."/>
            <person name="Ishida K."/>
            <person name="Kim E."/>
            <person name="Koreny L."/>
            <person name="Kroth P.G."/>
            <person name="Liu Y."/>
            <person name="Malik S.B."/>
            <person name="Maier U.G."/>
            <person name="McRose D."/>
            <person name="Mock T."/>
            <person name="Neilson J.A."/>
            <person name="Onodera N.T."/>
            <person name="Poole A.M."/>
            <person name="Pritham E.J."/>
            <person name="Richards T.A."/>
            <person name="Rocap G."/>
            <person name="Roy S.W."/>
            <person name="Sarai C."/>
            <person name="Schaack S."/>
            <person name="Shirato S."/>
            <person name="Slamovits C.H."/>
            <person name="Spencer D.F."/>
            <person name="Suzuki S."/>
            <person name="Worden A.Z."/>
            <person name="Zauner S."/>
            <person name="Barry K."/>
            <person name="Bell C."/>
            <person name="Bharti A.K."/>
            <person name="Crow J.A."/>
            <person name="Grimwood J."/>
            <person name="Kramer R."/>
            <person name="Lindquist E."/>
            <person name="Lucas S."/>
            <person name="Salamov A."/>
            <person name="McFadden G.I."/>
            <person name="Lane C.E."/>
            <person name="Keeling P.J."/>
            <person name="Gray M.W."/>
            <person name="Grigoriev I.V."/>
            <person name="Archibald J.M."/>
        </authorList>
    </citation>
    <scope>NUCLEOTIDE SEQUENCE</scope>
    <source>
        <strain evidence="6 8">CCMP2712</strain>
    </source>
</reference>
<dbReference type="GO" id="GO:0003723">
    <property type="term" value="F:RNA binding"/>
    <property type="evidence" value="ECO:0007669"/>
    <property type="project" value="InterPro"/>
</dbReference>
<dbReference type="RefSeq" id="XP_005822798.1">
    <property type="nucleotide sequence ID" value="XM_005822741.1"/>
</dbReference>
<dbReference type="Pfam" id="PF01170">
    <property type="entry name" value="UPF0020"/>
    <property type="match status" value="1"/>
</dbReference>
<dbReference type="PaxDb" id="55529-EKX35818"/>
<dbReference type="STRING" id="905079.L1IHV1"/>
<dbReference type="Pfam" id="PF02926">
    <property type="entry name" value="THUMP"/>
    <property type="match status" value="1"/>
</dbReference>
<dbReference type="GO" id="GO:0008990">
    <property type="term" value="F:rRNA (guanine-N2-)-methyltransferase activity"/>
    <property type="evidence" value="ECO:0007669"/>
    <property type="project" value="TreeGrafter"/>
</dbReference>
<dbReference type="InterPro" id="IPR000241">
    <property type="entry name" value="RlmKL-like_Mtase"/>
</dbReference>
<reference evidence="7" key="3">
    <citation type="submission" date="2015-06" db="UniProtKB">
        <authorList>
            <consortium name="EnsemblProtists"/>
        </authorList>
    </citation>
    <scope>IDENTIFICATION</scope>
</reference>
<dbReference type="InterPro" id="IPR054170">
    <property type="entry name" value="RlmL_1st"/>
</dbReference>
<dbReference type="InterPro" id="IPR053943">
    <property type="entry name" value="RlmKL-like_Mtase_CS"/>
</dbReference>
<dbReference type="GO" id="GO:0043527">
    <property type="term" value="C:tRNA methyltransferase complex"/>
    <property type="evidence" value="ECO:0007669"/>
    <property type="project" value="UniProtKB-ARBA"/>
</dbReference>
<dbReference type="Gene3D" id="3.30.2130.30">
    <property type="match status" value="1"/>
</dbReference>
<evidence type="ECO:0000313" key="6">
    <source>
        <dbReference type="EMBL" id="EKX35818.1"/>
    </source>
</evidence>
<keyword evidence="2" id="KW-0808">Transferase</keyword>
<dbReference type="CDD" id="cd11715">
    <property type="entry name" value="THUMP_AdoMetMT"/>
    <property type="match status" value="1"/>
</dbReference>
<gene>
    <name evidence="6" type="ORF">GUITHDRAFT_117968</name>
</gene>
<dbReference type="PANTHER" id="PTHR47313:SF1">
    <property type="entry name" value="RIBOSOMAL RNA LARGE SUBUNIT METHYLTRANSFERASE K_L"/>
    <property type="match status" value="1"/>
</dbReference>
<dbReference type="PROSITE" id="PS00092">
    <property type="entry name" value="N6_MTASE"/>
    <property type="match status" value="1"/>
</dbReference>
<evidence type="ECO:0000259" key="4">
    <source>
        <dbReference type="Pfam" id="PF02926"/>
    </source>
</evidence>
<dbReference type="PANTHER" id="PTHR47313">
    <property type="entry name" value="RIBOSOMAL RNA LARGE SUBUNIT METHYLTRANSFERASE K/L"/>
    <property type="match status" value="1"/>
</dbReference>
<dbReference type="InterPro" id="IPR004114">
    <property type="entry name" value="THUMP_dom"/>
</dbReference>
<evidence type="ECO:0000313" key="8">
    <source>
        <dbReference type="Proteomes" id="UP000011087"/>
    </source>
</evidence>
<dbReference type="GeneID" id="17292591"/>
<dbReference type="InterPro" id="IPR002052">
    <property type="entry name" value="DNA_methylase_N6_adenine_CS"/>
</dbReference>
<dbReference type="KEGG" id="gtt:GUITHDRAFT_117968"/>
<dbReference type="OMA" id="MIACNIP"/>
<feature type="domain" description="RlmL ferredoxin-like" evidence="5">
    <location>
        <begin position="1"/>
        <end position="49"/>
    </location>
</feature>
<dbReference type="PROSITE" id="PS01261">
    <property type="entry name" value="UPF0020"/>
    <property type="match status" value="1"/>
</dbReference>
<dbReference type="PRINTS" id="PR00507">
    <property type="entry name" value="N12N6MTFRASE"/>
</dbReference>
<dbReference type="Pfam" id="PF22020">
    <property type="entry name" value="RlmL_1st"/>
    <property type="match status" value="1"/>
</dbReference>